<dbReference type="HAMAP" id="MF_01471">
    <property type="entry name" value="Cas2"/>
    <property type="match status" value="1"/>
</dbReference>
<dbReference type="PANTHER" id="PTHR34405">
    <property type="entry name" value="CRISPR-ASSOCIATED ENDORIBONUCLEASE CAS2"/>
    <property type="match status" value="1"/>
</dbReference>
<evidence type="ECO:0000256" key="9">
    <source>
        <dbReference type="HAMAP-Rule" id="MF_01471"/>
    </source>
</evidence>
<evidence type="ECO:0000256" key="2">
    <source>
        <dbReference type="ARBA" id="ARBA00009959"/>
    </source>
</evidence>
<comment type="caution">
    <text evidence="10">The sequence shown here is derived from an EMBL/GenBank/DDBJ whole genome shotgun (WGS) entry which is preliminary data.</text>
</comment>
<dbReference type="GO" id="GO:0004519">
    <property type="term" value="F:endonuclease activity"/>
    <property type="evidence" value="ECO:0007669"/>
    <property type="project" value="UniProtKB-KW"/>
</dbReference>
<organism evidence="10 11">
    <name type="scientific">Peptoniphilus ovalis</name>
    <dbReference type="NCBI Taxonomy" id="2841503"/>
    <lineage>
        <taxon>Bacteria</taxon>
        <taxon>Bacillati</taxon>
        <taxon>Bacillota</taxon>
        <taxon>Tissierellia</taxon>
        <taxon>Tissierellales</taxon>
        <taxon>Peptoniphilaceae</taxon>
        <taxon>Peptoniphilus</taxon>
    </lineage>
</organism>
<dbReference type="PANTHER" id="PTHR34405:SF1">
    <property type="entry name" value="CRISPR-ASSOCIATED ENDORIBONUCLEASE CAS2"/>
    <property type="match status" value="1"/>
</dbReference>
<dbReference type="InterPro" id="IPR021127">
    <property type="entry name" value="CRISPR_associated_Cas2"/>
</dbReference>
<evidence type="ECO:0000256" key="7">
    <source>
        <dbReference type="ARBA" id="ARBA00022842"/>
    </source>
</evidence>
<comment type="similarity">
    <text evidence="2 9">Belongs to the CRISPR-associated endoribonuclease Cas2 protein family.</text>
</comment>
<comment type="subunit">
    <text evidence="9">Homodimer, forms a heterotetramer with a Cas1 homodimer.</text>
</comment>
<dbReference type="EMBL" id="JAHLQO010000001">
    <property type="protein sequence ID" value="MBU5668424.1"/>
    <property type="molecule type" value="Genomic_DNA"/>
</dbReference>
<reference evidence="10 11" key="1">
    <citation type="submission" date="2021-06" db="EMBL/GenBank/DDBJ databases">
        <authorList>
            <person name="Sun Q."/>
            <person name="Li D."/>
        </authorList>
    </citation>
    <scope>NUCLEOTIDE SEQUENCE [LARGE SCALE GENOMIC DNA]</scope>
    <source>
        <strain evidence="10 11">MSJ-1</strain>
    </source>
</reference>
<keyword evidence="6 9" id="KW-0378">Hydrolase</keyword>
<comment type="cofactor">
    <cofactor evidence="1 9">
        <name>Mg(2+)</name>
        <dbReference type="ChEBI" id="CHEBI:18420"/>
    </cofactor>
</comment>
<evidence type="ECO:0000313" key="10">
    <source>
        <dbReference type="EMBL" id="MBU5668424.1"/>
    </source>
</evidence>
<evidence type="ECO:0000256" key="1">
    <source>
        <dbReference type="ARBA" id="ARBA00001946"/>
    </source>
</evidence>
<comment type="function">
    <text evidence="9">CRISPR (clustered regularly interspaced short palindromic repeat), is an adaptive immune system that provides protection against mobile genetic elements (viruses, transposable elements and conjugative plasmids). CRISPR clusters contain sequences complementary to antecedent mobile elements and target invading nucleic acids. CRISPR clusters are transcribed and processed into CRISPR RNA (crRNA). Functions as a ssRNA-specific endoribonuclease. Involved in the integration of spacer DNA into the CRISPR cassette.</text>
</comment>
<dbReference type="CDD" id="cd09725">
    <property type="entry name" value="Cas2_I_II_III"/>
    <property type="match status" value="1"/>
</dbReference>
<evidence type="ECO:0000256" key="3">
    <source>
        <dbReference type="ARBA" id="ARBA00022722"/>
    </source>
</evidence>
<proteinExistence type="inferred from homology"/>
<keyword evidence="11" id="KW-1185">Reference proteome</keyword>
<evidence type="ECO:0000256" key="5">
    <source>
        <dbReference type="ARBA" id="ARBA00022759"/>
    </source>
</evidence>
<accession>A0ABS6FE14</accession>
<keyword evidence="3 9" id="KW-0540">Nuclease</keyword>
<dbReference type="NCBIfam" id="TIGR01573">
    <property type="entry name" value="cas2"/>
    <property type="match status" value="1"/>
</dbReference>
<dbReference type="EC" id="3.1.-.-" evidence="9"/>
<keyword evidence="8 9" id="KW-0051">Antiviral defense</keyword>
<dbReference type="InterPro" id="IPR019199">
    <property type="entry name" value="Virulence_VapD/CRISPR_Cas2"/>
</dbReference>
<name>A0ABS6FE14_9FIRM</name>
<protein>
    <recommendedName>
        <fullName evidence="9">CRISPR-associated endoribonuclease Cas2</fullName>
        <ecNumber evidence="9">3.1.-.-</ecNumber>
    </recommendedName>
</protein>
<keyword evidence="7 9" id="KW-0460">Magnesium</keyword>
<evidence type="ECO:0000256" key="8">
    <source>
        <dbReference type="ARBA" id="ARBA00023118"/>
    </source>
</evidence>
<dbReference type="RefSeq" id="WP_216548165.1">
    <property type="nucleotide sequence ID" value="NZ_JAHLQO010000001.1"/>
</dbReference>
<feature type="binding site" evidence="9">
    <location>
        <position position="13"/>
    </location>
    <ligand>
        <name>Mg(2+)</name>
        <dbReference type="ChEBI" id="CHEBI:18420"/>
        <note>catalytic</note>
    </ligand>
</feature>
<dbReference type="Pfam" id="PF09827">
    <property type="entry name" value="CRISPR_Cas2"/>
    <property type="match status" value="1"/>
</dbReference>
<keyword evidence="5 9" id="KW-0255">Endonuclease</keyword>
<keyword evidence="4 9" id="KW-0479">Metal-binding</keyword>
<sequence>MEKNYNYVFLFYDVGEKRVGKIFKICKKYLTHHQMSVFRGEITPSKIMALKREIKNLIEPNEDFVTIIKMYSRNNFEEESMGRSHKIDIDINDII</sequence>
<dbReference type="Proteomes" id="UP000783742">
    <property type="component" value="Unassembled WGS sequence"/>
</dbReference>
<evidence type="ECO:0000256" key="6">
    <source>
        <dbReference type="ARBA" id="ARBA00022801"/>
    </source>
</evidence>
<evidence type="ECO:0000313" key="11">
    <source>
        <dbReference type="Proteomes" id="UP000783742"/>
    </source>
</evidence>
<gene>
    <name evidence="9 10" type="primary">cas2</name>
    <name evidence="10" type="ORF">KQI68_01080</name>
</gene>
<evidence type="ECO:0000256" key="4">
    <source>
        <dbReference type="ARBA" id="ARBA00022723"/>
    </source>
</evidence>